<gene>
    <name evidence="7" type="ORF">ASCRUDRAFT_37322</name>
</gene>
<dbReference type="GO" id="GO:0006915">
    <property type="term" value="P:apoptotic process"/>
    <property type="evidence" value="ECO:0007669"/>
    <property type="project" value="UniProtKB-KW"/>
</dbReference>
<comment type="similarity">
    <text evidence="1">Belongs to the peptidase C14B family.</text>
</comment>
<dbReference type="GO" id="GO:0006515">
    <property type="term" value="P:protein quality control for misfolded or incompletely synthesized proteins"/>
    <property type="evidence" value="ECO:0007669"/>
    <property type="project" value="EnsemblFungi"/>
</dbReference>
<keyword evidence="4" id="KW-0378">Hydrolase</keyword>
<organism evidence="7 8">
    <name type="scientific">Ascoidea rubescens DSM 1968</name>
    <dbReference type="NCBI Taxonomy" id="1344418"/>
    <lineage>
        <taxon>Eukaryota</taxon>
        <taxon>Fungi</taxon>
        <taxon>Dikarya</taxon>
        <taxon>Ascomycota</taxon>
        <taxon>Saccharomycotina</taxon>
        <taxon>Saccharomycetes</taxon>
        <taxon>Ascoideaceae</taxon>
        <taxon>Ascoidea</taxon>
    </lineage>
</organism>
<dbReference type="InterPro" id="IPR050452">
    <property type="entry name" value="Metacaspase"/>
</dbReference>
<dbReference type="SUPFAM" id="SSF52129">
    <property type="entry name" value="Caspase-like"/>
    <property type="match status" value="1"/>
</dbReference>
<evidence type="ECO:0000256" key="4">
    <source>
        <dbReference type="ARBA" id="ARBA00022807"/>
    </source>
</evidence>
<feature type="non-terminal residue" evidence="7">
    <location>
        <position position="1"/>
    </location>
</feature>
<dbReference type="PANTHER" id="PTHR48104">
    <property type="entry name" value="METACASPASE-4"/>
    <property type="match status" value="1"/>
</dbReference>
<dbReference type="Pfam" id="PF00656">
    <property type="entry name" value="Peptidase_C14"/>
    <property type="match status" value="1"/>
</dbReference>
<evidence type="ECO:0000259" key="6">
    <source>
        <dbReference type="Pfam" id="PF00656"/>
    </source>
</evidence>
<proteinExistence type="inferred from homology"/>
<keyword evidence="3" id="KW-0053">Apoptosis</keyword>
<evidence type="ECO:0000256" key="5">
    <source>
        <dbReference type="ARBA" id="ARBA00023145"/>
    </source>
</evidence>
<dbReference type="InParanoid" id="A0A1D2VDY2"/>
<sequence>FNKNNYKPKKKALLIGVNYYNTRNALKGCINDVNNISNFLVKHYNFKYQDMVILTDNNSNLMNIPIKSNILRAMNWLVKDAQPNDSLFFHFSGHGGRTPDLDGDEEDGFGQCIYPLDFKRNGHIADNQMHKIMVKPLKQGVKLTAIFDCCHSGTALNLPYVYSSKGLVKHKNLLKDTTVNSIGLISNASNGDFNGAYKNASYVCKRIANNKSKLQKEQIIKMKSSLADVISFSGCKDDEKSVDTSFNGVSIGAMSYALISVLSASPQQSYISLLISMRYYLKDHFQQKPQLSSSHPINVQHQFTI</sequence>
<keyword evidence="5" id="KW-0865">Zymogen</keyword>
<dbReference type="EMBL" id="KV454485">
    <property type="protein sequence ID" value="ODV59703.1"/>
    <property type="molecule type" value="Genomic_DNA"/>
</dbReference>
<dbReference type="InterPro" id="IPR011600">
    <property type="entry name" value="Pept_C14_caspase"/>
</dbReference>
<dbReference type="Proteomes" id="UP000095038">
    <property type="component" value="Unassembled WGS sequence"/>
</dbReference>
<dbReference type="AlphaFoldDB" id="A0A1D2VDY2"/>
<keyword evidence="8" id="KW-1185">Reference proteome</keyword>
<evidence type="ECO:0000256" key="1">
    <source>
        <dbReference type="ARBA" id="ARBA00009005"/>
    </source>
</evidence>
<dbReference type="GeneID" id="30964398"/>
<evidence type="ECO:0000313" key="7">
    <source>
        <dbReference type="EMBL" id="ODV59703.1"/>
    </source>
</evidence>
<keyword evidence="4" id="KW-0645">Protease</keyword>
<dbReference type="GO" id="GO:0004198">
    <property type="term" value="F:calcium-dependent cysteine-type endopeptidase activity"/>
    <property type="evidence" value="ECO:0007669"/>
    <property type="project" value="EnsemblFungi"/>
</dbReference>
<evidence type="ECO:0000313" key="8">
    <source>
        <dbReference type="Proteomes" id="UP000095038"/>
    </source>
</evidence>
<keyword evidence="4" id="KW-0788">Thiol protease</keyword>
<dbReference type="InterPro" id="IPR029030">
    <property type="entry name" value="Caspase-like_dom_sf"/>
</dbReference>
<dbReference type="Gene3D" id="3.40.50.12660">
    <property type="match status" value="2"/>
</dbReference>
<accession>A0A1D2VDY2</accession>
<reference evidence="8" key="1">
    <citation type="submission" date="2016-05" db="EMBL/GenBank/DDBJ databases">
        <title>Comparative genomics of biotechnologically important yeasts.</title>
        <authorList>
            <consortium name="DOE Joint Genome Institute"/>
            <person name="Riley R."/>
            <person name="Haridas S."/>
            <person name="Wolfe K.H."/>
            <person name="Lopes M.R."/>
            <person name="Hittinger C.T."/>
            <person name="Goker M."/>
            <person name="Salamov A."/>
            <person name="Wisecaver J."/>
            <person name="Long T.M."/>
            <person name="Aerts A.L."/>
            <person name="Barry K."/>
            <person name="Choi C."/>
            <person name="Clum A."/>
            <person name="Coughlan A.Y."/>
            <person name="Deshpande S."/>
            <person name="Douglass A.P."/>
            <person name="Hanson S.J."/>
            <person name="Klenk H.-P."/>
            <person name="Labutti K."/>
            <person name="Lapidus A."/>
            <person name="Lindquist E."/>
            <person name="Lipzen A."/>
            <person name="Meier-Kolthoff J.P."/>
            <person name="Ohm R.A."/>
            <person name="Otillar R.P."/>
            <person name="Pangilinan J."/>
            <person name="Peng Y."/>
            <person name="Rokas A."/>
            <person name="Rosa C.A."/>
            <person name="Scheuner C."/>
            <person name="Sibirny A.A."/>
            <person name="Slot J.C."/>
            <person name="Stielow J.B."/>
            <person name="Sun H."/>
            <person name="Kurtzman C.P."/>
            <person name="Blackwell M."/>
            <person name="Grigoriev I.V."/>
            <person name="Jeffries T.W."/>
        </authorList>
    </citation>
    <scope>NUCLEOTIDE SEQUENCE [LARGE SCALE GENOMIC DNA]</scope>
    <source>
        <strain evidence="8">DSM 1968</strain>
    </source>
</reference>
<protein>
    <recommendedName>
        <fullName evidence="2">Metacaspase-1</fullName>
    </recommendedName>
</protein>
<dbReference type="PANTHER" id="PTHR48104:SF30">
    <property type="entry name" value="METACASPASE-1"/>
    <property type="match status" value="1"/>
</dbReference>
<dbReference type="GO" id="GO:0005634">
    <property type="term" value="C:nucleus"/>
    <property type="evidence" value="ECO:0007669"/>
    <property type="project" value="EnsemblFungi"/>
</dbReference>
<dbReference type="GO" id="GO:0005829">
    <property type="term" value="C:cytosol"/>
    <property type="evidence" value="ECO:0007669"/>
    <property type="project" value="EnsemblFungi"/>
</dbReference>
<dbReference type="OrthoDB" id="3223806at2759"/>
<feature type="domain" description="Peptidase C14 caspase" evidence="6">
    <location>
        <begin position="9"/>
        <end position="295"/>
    </location>
</feature>
<name>A0A1D2VDY2_9ASCO</name>
<evidence type="ECO:0000256" key="3">
    <source>
        <dbReference type="ARBA" id="ARBA00022703"/>
    </source>
</evidence>
<dbReference type="RefSeq" id="XP_020046010.1">
    <property type="nucleotide sequence ID" value="XM_020190762.1"/>
</dbReference>
<evidence type="ECO:0000256" key="2">
    <source>
        <dbReference type="ARBA" id="ARBA00016994"/>
    </source>
</evidence>